<comment type="caution">
    <text evidence="1">The sequence shown here is derived from an EMBL/GenBank/DDBJ whole genome shotgun (WGS) entry which is preliminary data.</text>
</comment>
<dbReference type="EMBL" id="JABTEG010000001">
    <property type="protein sequence ID" value="KAG4306144.1"/>
    <property type="molecule type" value="Genomic_DNA"/>
</dbReference>
<reference evidence="1 2" key="1">
    <citation type="journal article" date="2021" name="Commun. Biol.">
        <title>Genomic insights into the host specific adaptation of the Pneumocystis genus.</title>
        <authorList>
            <person name="Cisse O.H."/>
            <person name="Ma L."/>
            <person name="Dekker J.P."/>
            <person name="Khil P.P."/>
            <person name="Youn J.-H."/>
            <person name="Brenchley J.M."/>
            <person name="Blair R."/>
            <person name="Pahar B."/>
            <person name="Chabe M."/>
            <person name="Van Rompay K.K.A."/>
            <person name="Keesler R."/>
            <person name="Sukura A."/>
            <person name="Hirsch V."/>
            <person name="Kutty G."/>
            <person name="Liu Y."/>
            <person name="Peng L."/>
            <person name="Chen J."/>
            <person name="Song J."/>
            <person name="Weissenbacher-Lang C."/>
            <person name="Xu J."/>
            <person name="Upham N.S."/>
            <person name="Stajich J.E."/>
            <person name="Cuomo C.A."/>
            <person name="Cushion M.T."/>
            <person name="Kovacs J.A."/>
        </authorList>
    </citation>
    <scope>NUCLEOTIDE SEQUENCE [LARGE SCALE GENOMIC DNA]</scope>
    <source>
        <strain evidence="1 2">RABM</strain>
    </source>
</reference>
<organism evidence="1 2">
    <name type="scientific">Pneumocystis oryctolagi</name>
    <dbReference type="NCBI Taxonomy" id="42067"/>
    <lineage>
        <taxon>Eukaryota</taxon>
        <taxon>Fungi</taxon>
        <taxon>Dikarya</taxon>
        <taxon>Ascomycota</taxon>
        <taxon>Taphrinomycotina</taxon>
        <taxon>Pneumocystomycetes</taxon>
        <taxon>Pneumocystaceae</taxon>
        <taxon>Pneumocystis</taxon>
    </lineage>
</organism>
<keyword evidence="2" id="KW-1185">Reference proteome</keyword>
<accession>A0ACB7CEF2</accession>
<evidence type="ECO:0000313" key="2">
    <source>
        <dbReference type="Proteomes" id="UP000768646"/>
    </source>
</evidence>
<gene>
    <name evidence="1" type="ORF">PORY_000132</name>
</gene>
<evidence type="ECO:0000313" key="1">
    <source>
        <dbReference type="EMBL" id="KAG4306144.1"/>
    </source>
</evidence>
<dbReference type="Proteomes" id="UP000768646">
    <property type="component" value="Unassembled WGS sequence"/>
</dbReference>
<protein>
    <submittedName>
        <fullName evidence="1">Uncharacterized protein</fullName>
    </submittedName>
</protein>
<name>A0ACB7CEF2_9ASCO</name>
<sequence length="296" mass="34414">MIGPAPPPIFKEKQEKVFENSLPNNDFSDLSQENTELLENKSCIIGPSLPEEFLKTKRKESVECSEKAYFHEEIDKNECFIGPLPDFEQTENEDEIGPRPCDFIEPVSLDKRKEQRDAAFKEIQQRCSNQVLEIPITTQEKKRDNWMVVPPSYMDLNSRVSSNLKARSFSTGKSAQLSNFNIQNTNLWTESYEDKQKRLKQEAIGVDESMCKNNKAKKELSTIFNMKKQKTNSEVKHPSLYEMHLKLNKEHIDDPSKRMFDREKDILGENCMSFSKRQKILNFSKDMSRFSSGSYL</sequence>
<proteinExistence type="predicted"/>